<comment type="caution">
    <text evidence="1">The sequence shown here is derived from an EMBL/GenBank/DDBJ whole genome shotgun (WGS) entry which is preliminary data.</text>
</comment>
<sequence length="115" mass="12133">MTKIAVSLEVQIGESDLLAISAPMVAEVKEVSAGAATLQVSGLTAGQIEALWPKVKRVLVHGGEAKAEGAACEYSSVALRMGVGVFTVTKQPDSFSSTLWRAFDADEIRRLIDKG</sequence>
<organism evidence="1 2">
    <name type="scientific">Roseateles asaccharophilus</name>
    <dbReference type="NCBI Taxonomy" id="582607"/>
    <lineage>
        <taxon>Bacteria</taxon>
        <taxon>Pseudomonadati</taxon>
        <taxon>Pseudomonadota</taxon>
        <taxon>Betaproteobacteria</taxon>
        <taxon>Burkholderiales</taxon>
        <taxon>Sphaerotilaceae</taxon>
        <taxon>Roseateles</taxon>
    </lineage>
</organism>
<keyword evidence="2" id="KW-1185">Reference proteome</keyword>
<evidence type="ECO:0000313" key="1">
    <source>
        <dbReference type="EMBL" id="MDR7332959.1"/>
    </source>
</evidence>
<proteinExistence type="predicted"/>
<gene>
    <name evidence="1" type="ORF">J2X21_002092</name>
</gene>
<dbReference type="RefSeq" id="WP_310328121.1">
    <property type="nucleotide sequence ID" value="NZ_JAVDXV010000003.1"/>
</dbReference>
<reference evidence="1 2" key="1">
    <citation type="submission" date="2023-07" db="EMBL/GenBank/DDBJ databases">
        <title>Sorghum-associated microbial communities from plants grown in Nebraska, USA.</title>
        <authorList>
            <person name="Schachtman D."/>
        </authorList>
    </citation>
    <scope>NUCLEOTIDE SEQUENCE [LARGE SCALE GENOMIC DNA]</scope>
    <source>
        <strain evidence="1 2">BE316</strain>
    </source>
</reference>
<dbReference type="EMBL" id="JAVDXV010000003">
    <property type="protein sequence ID" value="MDR7332959.1"/>
    <property type="molecule type" value="Genomic_DNA"/>
</dbReference>
<name>A0ABU2A6X8_9BURK</name>
<protein>
    <submittedName>
        <fullName evidence="1">Uncharacterized protein</fullName>
    </submittedName>
</protein>
<evidence type="ECO:0000313" key="2">
    <source>
        <dbReference type="Proteomes" id="UP001180825"/>
    </source>
</evidence>
<accession>A0ABU2A6X8</accession>
<dbReference type="Proteomes" id="UP001180825">
    <property type="component" value="Unassembled WGS sequence"/>
</dbReference>